<dbReference type="Proteomes" id="UP000590511">
    <property type="component" value="Unassembled WGS sequence"/>
</dbReference>
<reference evidence="2 3" key="1">
    <citation type="submission" date="2020-08" db="EMBL/GenBank/DDBJ databases">
        <title>Sequencing the genomes of 1000 actinobacteria strains.</title>
        <authorList>
            <person name="Klenk H.-P."/>
        </authorList>
    </citation>
    <scope>NUCLEOTIDE SEQUENCE [LARGE SCALE GENOMIC DNA]</scope>
    <source>
        <strain evidence="2 3">DSM 43150</strain>
    </source>
</reference>
<proteinExistence type="predicted"/>
<dbReference type="AlphaFoldDB" id="A0A7W7HKR2"/>
<evidence type="ECO:0000313" key="3">
    <source>
        <dbReference type="Proteomes" id="UP000590511"/>
    </source>
</evidence>
<protein>
    <submittedName>
        <fullName evidence="2">Uncharacterized protein YbbK (DUF523 family)</fullName>
    </submittedName>
</protein>
<evidence type="ECO:0000256" key="1">
    <source>
        <dbReference type="SAM" id="MobiDB-lite"/>
    </source>
</evidence>
<evidence type="ECO:0000313" key="2">
    <source>
        <dbReference type="EMBL" id="MBB4752348.1"/>
    </source>
</evidence>
<comment type="caution">
    <text evidence="2">The sequence shown here is derived from an EMBL/GenBank/DDBJ whole genome shotgun (WGS) entry which is preliminary data.</text>
</comment>
<gene>
    <name evidence="2" type="ORF">BJ964_006509</name>
</gene>
<sequence>MPAPAVTVALRCSSHRGQAAIDRLTARFPNAVMVHTPIHASWTNQIEISWCAAARVPGLPTPRPRIRLLRQRGSSQSKPVGSAHAATGVEG</sequence>
<organism evidence="2 3">
    <name type="scientific">Actinoplanes lobatus</name>
    <dbReference type="NCBI Taxonomy" id="113568"/>
    <lineage>
        <taxon>Bacteria</taxon>
        <taxon>Bacillati</taxon>
        <taxon>Actinomycetota</taxon>
        <taxon>Actinomycetes</taxon>
        <taxon>Micromonosporales</taxon>
        <taxon>Micromonosporaceae</taxon>
        <taxon>Actinoplanes</taxon>
    </lineage>
</organism>
<feature type="region of interest" description="Disordered" evidence="1">
    <location>
        <begin position="70"/>
        <end position="91"/>
    </location>
</feature>
<accession>A0A7W7HKR2</accession>
<dbReference type="RefSeq" id="WP_203832891.1">
    <property type="nucleotide sequence ID" value="NZ_BOMP01000167.1"/>
</dbReference>
<name>A0A7W7HKR2_9ACTN</name>
<dbReference type="EMBL" id="JACHNC010000001">
    <property type="protein sequence ID" value="MBB4752348.1"/>
    <property type="molecule type" value="Genomic_DNA"/>
</dbReference>